<dbReference type="Proteomes" id="UP001140949">
    <property type="component" value="Unassembled WGS sequence"/>
</dbReference>
<evidence type="ECO:0000313" key="3">
    <source>
        <dbReference type="Proteomes" id="UP001140949"/>
    </source>
</evidence>
<feature type="region of interest" description="Disordered" evidence="1">
    <location>
        <begin position="326"/>
        <end position="360"/>
    </location>
</feature>
<evidence type="ECO:0000256" key="1">
    <source>
        <dbReference type="SAM" id="MobiDB-lite"/>
    </source>
</evidence>
<sequence>MENQPPIRPWFRSASIARLEAAQGQTTAPAPAPPPPRRPIQAPVPRIPLARGLTMRAQPPPPQPPTLQQETPPPPPPEAPSRSLGNGAAPVSQQPPRPQASPPPPSPRVRTPPRDPTPPESPRVIKSSSSPPPPSPRLRIPPRDPTPPESPRAIKSSSSTPAESPRKWTFLPFQAQPSPNPEPEQKSVMESQPKSTLTRQESSSNSVKAINKESSSKWSKPAANGTSATSRKKEDGGAWKIVTLAGENTGAYMEMGSSHHGQKLQKEKQQNGQQQNHKGLEIESGSEDGRSSDKKGGKQERKPVAAVVNNNVQSVNNSLLFNSKCKQKSPGVHLALASHRQPKLSKGSDPSFAKRNSQFQ</sequence>
<reference evidence="2" key="2">
    <citation type="submission" date="2023-04" db="EMBL/GenBank/DDBJ databases">
        <authorList>
            <person name="Bruccoleri R.E."/>
            <person name="Oakeley E.J."/>
            <person name="Faust A.-M."/>
            <person name="Dessus-Babus S."/>
            <person name="Altorfer M."/>
            <person name="Burckhardt D."/>
            <person name="Oertli M."/>
            <person name="Naumann U."/>
            <person name="Petersen F."/>
            <person name="Wong J."/>
        </authorList>
    </citation>
    <scope>NUCLEOTIDE SEQUENCE</scope>
    <source>
        <strain evidence="2">GSM-AAB239-AS_SAM_17_03QT</strain>
        <tissue evidence="2">Leaf</tissue>
    </source>
</reference>
<feature type="compositionally biased region" description="Basic and acidic residues" evidence="1">
    <location>
        <begin position="287"/>
        <end position="303"/>
    </location>
</feature>
<dbReference type="AlphaFoldDB" id="A0AAX6HPQ9"/>
<dbReference type="PANTHER" id="PTHR33472:SF28">
    <property type="entry name" value="BROMO AND FHA DOMAIN-CONTAINING PROTEIN DDB_G0267958"/>
    <property type="match status" value="1"/>
</dbReference>
<feature type="compositionally biased region" description="Pro residues" evidence="1">
    <location>
        <begin position="58"/>
        <end position="79"/>
    </location>
</feature>
<accession>A0AAX6HPQ9</accession>
<feature type="compositionally biased region" description="Polar residues" evidence="1">
    <location>
        <begin position="188"/>
        <end position="209"/>
    </location>
</feature>
<proteinExistence type="predicted"/>
<feature type="compositionally biased region" description="Polar residues" evidence="1">
    <location>
        <begin position="216"/>
        <end position="229"/>
    </location>
</feature>
<name>A0AAX6HPQ9_IRIPA</name>
<reference evidence="2" key="1">
    <citation type="journal article" date="2023" name="GigaByte">
        <title>Genome assembly of the bearded iris, Iris pallida Lam.</title>
        <authorList>
            <person name="Bruccoleri R.E."/>
            <person name="Oakeley E.J."/>
            <person name="Faust A.M.E."/>
            <person name="Altorfer M."/>
            <person name="Dessus-Babus S."/>
            <person name="Burckhardt D."/>
            <person name="Oertli M."/>
            <person name="Naumann U."/>
            <person name="Petersen F."/>
            <person name="Wong J."/>
        </authorList>
    </citation>
    <scope>NUCLEOTIDE SEQUENCE</scope>
    <source>
        <strain evidence="2">GSM-AAB239-AS_SAM_17_03QT</strain>
    </source>
</reference>
<gene>
    <name evidence="2" type="ORF">M6B38_302875</name>
</gene>
<organism evidence="2 3">
    <name type="scientific">Iris pallida</name>
    <name type="common">Sweet iris</name>
    <dbReference type="NCBI Taxonomy" id="29817"/>
    <lineage>
        <taxon>Eukaryota</taxon>
        <taxon>Viridiplantae</taxon>
        <taxon>Streptophyta</taxon>
        <taxon>Embryophyta</taxon>
        <taxon>Tracheophyta</taxon>
        <taxon>Spermatophyta</taxon>
        <taxon>Magnoliopsida</taxon>
        <taxon>Liliopsida</taxon>
        <taxon>Asparagales</taxon>
        <taxon>Iridaceae</taxon>
        <taxon>Iridoideae</taxon>
        <taxon>Irideae</taxon>
        <taxon>Iris</taxon>
    </lineage>
</organism>
<feature type="compositionally biased region" description="Pro residues" evidence="1">
    <location>
        <begin position="93"/>
        <end position="107"/>
    </location>
</feature>
<feature type="region of interest" description="Disordered" evidence="1">
    <location>
        <begin position="18"/>
        <end position="238"/>
    </location>
</feature>
<evidence type="ECO:0000313" key="2">
    <source>
        <dbReference type="EMBL" id="KAJ6842295.1"/>
    </source>
</evidence>
<comment type="caution">
    <text evidence="2">The sequence shown here is derived from an EMBL/GenBank/DDBJ whole genome shotgun (WGS) entry which is preliminary data.</text>
</comment>
<feature type="compositionally biased region" description="Low complexity" evidence="1">
    <location>
        <begin position="39"/>
        <end position="48"/>
    </location>
</feature>
<dbReference type="PANTHER" id="PTHR33472">
    <property type="entry name" value="OS01G0106600 PROTEIN"/>
    <property type="match status" value="1"/>
</dbReference>
<feature type="region of interest" description="Disordered" evidence="1">
    <location>
        <begin position="250"/>
        <end position="310"/>
    </location>
</feature>
<dbReference type="EMBL" id="JANAVB010007798">
    <property type="protein sequence ID" value="KAJ6842295.1"/>
    <property type="molecule type" value="Genomic_DNA"/>
</dbReference>
<protein>
    <submittedName>
        <fullName evidence="2">Basic proline-rich protein-like</fullName>
    </submittedName>
</protein>
<keyword evidence="3" id="KW-1185">Reference proteome</keyword>
<feature type="compositionally biased region" description="Low complexity" evidence="1">
    <location>
        <begin position="80"/>
        <end position="92"/>
    </location>
</feature>